<proteinExistence type="predicted"/>
<evidence type="ECO:0000313" key="1">
    <source>
        <dbReference type="EMBL" id="KAH6925079.1"/>
    </source>
</evidence>
<accession>A0ACB7RTB3</accession>
<protein>
    <submittedName>
        <fullName evidence="1">Uncharacterized protein</fullName>
    </submittedName>
</protein>
<dbReference type="Proteomes" id="UP000821845">
    <property type="component" value="Chromosome 7"/>
</dbReference>
<evidence type="ECO:0000313" key="2">
    <source>
        <dbReference type="Proteomes" id="UP000821845"/>
    </source>
</evidence>
<organism evidence="1 2">
    <name type="scientific">Hyalomma asiaticum</name>
    <name type="common">Tick</name>
    <dbReference type="NCBI Taxonomy" id="266040"/>
    <lineage>
        <taxon>Eukaryota</taxon>
        <taxon>Metazoa</taxon>
        <taxon>Ecdysozoa</taxon>
        <taxon>Arthropoda</taxon>
        <taxon>Chelicerata</taxon>
        <taxon>Arachnida</taxon>
        <taxon>Acari</taxon>
        <taxon>Parasitiformes</taxon>
        <taxon>Ixodida</taxon>
        <taxon>Ixodoidea</taxon>
        <taxon>Ixodidae</taxon>
        <taxon>Hyalomminae</taxon>
        <taxon>Hyalomma</taxon>
    </lineage>
</organism>
<sequence>MSEVAGLGVKTSIPASYTRNVGKIRHVPVQYTEEQLVDFLKEFGVTSARRQTSRESGRAAQQQPVPLSQQPHLTPYQRRQHSPQRHQSSQRPPQAALRQPAPTAPGASASTSDYAPVPMAHVLLPMLFTALRAILSAIPQANNLPETLTEIRYAAMARILYVTVPIHSSSKNMDHYKILQWPGYPEPPIPSPCCSPKHSANSCR</sequence>
<reference evidence="1" key="1">
    <citation type="submission" date="2020-05" db="EMBL/GenBank/DDBJ databases">
        <title>Large-scale comparative analyses of tick genomes elucidate their genetic diversity and vector capacities.</title>
        <authorList>
            <person name="Jia N."/>
            <person name="Wang J."/>
            <person name="Shi W."/>
            <person name="Du L."/>
            <person name="Sun Y."/>
            <person name="Zhan W."/>
            <person name="Jiang J."/>
            <person name="Wang Q."/>
            <person name="Zhang B."/>
            <person name="Ji P."/>
            <person name="Sakyi L.B."/>
            <person name="Cui X."/>
            <person name="Yuan T."/>
            <person name="Jiang B."/>
            <person name="Yang W."/>
            <person name="Lam T.T.-Y."/>
            <person name="Chang Q."/>
            <person name="Ding S."/>
            <person name="Wang X."/>
            <person name="Zhu J."/>
            <person name="Ruan X."/>
            <person name="Zhao L."/>
            <person name="Wei J."/>
            <person name="Que T."/>
            <person name="Du C."/>
            <person name="Cheng J."/>
            <person name="Dai P."/>
            <person name="Han X."/>
            <person name="Huang E."/>
            <person name="Gao Y."/>
            <person name="Liu J."/>
            <person name="Shao H."/>
            <person name="Ye R."/>
            <person name="Li L."/>
            <person name="Wei W."/>
            <person name="Wang X."/>
            <person name="Wang C."/>
            <person name="Yang T."/>
            <person name="Huo Q."/>
            <person name="Li W."/>
            <person name="Guo W."/>
            <person name="Chen H."/>
            <person name="Zhou L."/>
            <person name="Ni X."/>
            <person name="Tian J."/>
            <person name="Zhou Y."/>
            <person name="Sheng Y."/>
            <person name="Liu T."/>
            <person name="Pan Y."/>
            <person name="Xia L."/>
            <person name="Li J."/>
            <person name="Zhao F."/>
            <person name="Cao W."/>
        </authorList>
    </citation>
    <scope>NUCLEOTIDE SEQUENCE</scope>
    <source>
        <strain evidence="1">Hyas-2018</strain>
    </source>
</reference>
<dbReference type="EMBL" id="CM023487">
    <property type="protein sequence ID" value="KAH6925079.1"/>
    <property type="molecule type" value="Genomic_DNA"/>
</dbReference>
<name>A0ACB7RTB3_HYAAI</name>
<comment type="caution">
    <text evidence="1">The sequence shown here is derived from an EMBL/GenBank/DDBJ whole genome shotgun (WGS) entry which is preliminary data.</text>
</comment>
<gene>
    <name evidence="1" type="ORF">HPB50_000301</name>
</gene>
<keyword evidence="2" id="KW-1185">Reference proteome</keyword>